<dbReference type="RefSeq" id="WP_087643775.1">
    <property type="nucleotide sequence ID" value="NZ_FCON02000012.1"/>
</dbReference>
<dbReference type="Pfam" id="PF08240">
    <property type="entry name" value="ADH_N"/>
    <property type="match status" value="1"/>
</dbReference>
<proteinExistence type="predicted"/>
<keyword evidence="5" id="KW-1185">Reference proteome</keyword>
<dbReference type="InterPro" id="IPR011032">
    <property type="entry name" value="GroES-like_sf"/>
</dbReference>
<dbReference type="PANTHER" id="PTHR48106">
    <property type="entry name" value="QUINONE OXIDOREDUCTASE PIG3-RELATED"/>
    <property type="match status" value="1"/>
</dbReference>
<dbReference type="SUPFAM" id="SSF50129">
    <property type="entry name" value="GroES-like"/>
    <property type="match status" value="1"/>
</dbReference>
<dbReference type="CDD" id="cd08268">
    <property type="entry name" value="MDR2"/>
    <property type="match status" value="1"/>
</dbReference>
<dbReference type="GO" id="GO:0070402">
    <property type="term" value="F:NADPH binding"/>
    <property type="evidence" value="ECO:0007669"/>
    <property type="project" value="TreeGrafter"/>
</dbReference>
<dbReference type="InterPro" id="IPR013149">
    <property type="entry name" value="ADH-like_C"/>
</dbReference>
<dbReference type="AlphaFoldDB" id="A0A158GQL2"/>
<dbReference type="InterPro" id="IPR036291">
    <property type="entry name" value="NAD(P)-bd_dom_sf"/>
</dbReference>
<dbReference type="EMBL" id="FCON02000012">
    <property type="protein sequence ID" value="SAL34396.1"/>
    <property type="molecule type" value="Genomic_DNA"/>
</dbReference>
<dbReference type="InterPro" id="IPR020843">
    <property type="entry name" value="ER"/>
</dbReference>
<dbReference type="InterPro" id="IPR013154">
    <property type="entry name" value="ADH-like_N"/>
</dbReference>
<comment type="caution">
    <text evidence="4">The sequence shown here is derived from an EMBL/GenBank/DDBJ whole genome shotgun (WGS) entry which is preliminary data.</text>
</comment>
<evidence type="ECO:0000313" key="5">
    <source>
        <dbReference type="Proteomes" id="UP000054770"/>
    </source>
</evidence>
<dbReference type="Gene3D" id="3.90.180.10">
    <property type="entry name" value="Medium-chain alcohol dehydrogenases, catalytic domain"/>
    <property type="match status" value="1"/>
</dbReference>
<gene>
    <name evidence="4" type="ORF">AWB68_01557</name>
</gene>
<dbReference type="SMART" id="SM00829">
    <property type="entry name" value="PKS_ER"/>
    <property type="match status" value="1"/>
</dbReference>
<evidence type="ECO:0000313" key="4">
    <source>
        <dbReference type="EMBL" id="SAL34396.1"/>
    </source>
</evidence>
<dbReference type="OrthoDB" id="9805883at2"/>
<organism evidence="4 5">
    <name type="scientific">Caballeronia choica</name>
    <dbReference type="NCBI Taxonomy" id="326476"/>
    <lineage>
        <taxon>Bacteria</taxon>
        <taxon>Pseudomonadati</taxon>
        <taxon>Pseudomonadota</taxon>
        <taxon>Betaproteobacteria</taxon>
        <taxon>Burkholderiales</taxon>
        <taxon>Burkholderiaceae</taxon>
        <taxon>Caballeronia</taxon>
    </lineage>
</organism>
<dbReference type="SUPFAM" id="SSF51735">
    <property type="entry name" value="NAD(P)-binding Rossmann-fold domains"/>
    <property type="match status" value="1"/>
</dbReference>
<dbReference type="Pfam" id="PF00107">
    <property type="entry name" value="ADH_zinc_N"/>
    <property type="match status" value="1"/>
</dbReference>
<dbReference type="GO" id="GO:0016651">
    <property type="term" value="F:oxidoreductase activity, acting on NAD(P)H"/>
    <property type="evidence" value="ECO:0007669"/>
    <property type="project" value="TreeGrafter"/>
</dbReference>
<reference evidence="4" key="1">
    <citation type="submission" date="2016-01" db="EMBL/GenBank/DDBJ databases">
        <authorList>
            <person name="Peeters C."/>
        </authorList>
    </citation>
    <scope>NUCLEOTIDE SEQUENCE [LARGE SCALE GENOMIC DNA]</scope>
    <source>
        <strain evidence="4">LMG 22940</strain>
    </source>
</reference>
<evidence type="ECO:0000259" key="3">
    <source>
        <dbReference type="SMART" id="SM00829"/>
    </source>
</evidence>
<dbReference type="Proteomes" id="UP000054770">
    <property type="component" value="Unassembled WGS sequence"/>
</dbReference>
<dbReference type="PANTHER" id="PTHR48106:SF5">
    <property type="entry name" value="ZINC-CONTAINING ALCOHOL DEHYDROGENASE"/>
    <property type="match status" value="1"/>
</dbReference>
<dbReference type="Gene3D" id="3.40.50.720">
    <property type="entry name" value="NAD(P)-binding Rossmann-like Domain"/>
    <property type="match status" value="1"/>
</dbReference>
<evidence type="ECO:0000256" key="2">
    <source>
        <dbReference type="ARBA" id="ARBA00023002"/>
    </source>
</evidence>
<feature type="domain" description="Enoyl reductase (ER)" evidence="3">
    <location>
        <begin position="11"/>
        <end position="327"/>
    </location>
</feature>
<sequence length="329" mass="35177">MSRTIRFSKAGGPEVLEFVDTEVPEPGPTEVRIKVKAIGINRAESMWRTDVYIEPVKFPAGLGYEAAGIVDAVGKDVSGFAPGDKVNVIPSFSMNQYFTYGEVIVVPDYAVVKHPESLSFAEAASVWMMFVTAYGALIEDAKVTKGDFVIVPAASSSVGLAAIQLANYAGATSIALTRQSGKKAQLLDAGAAHVVVTDETDLVQEIMRITDGKGARVAFDPVGGPTFAKLISALSFQGIAYIYGALSEGVTPLPVLEMIAKVITVKAHNIWLTSGDETRRKAAVEFVLKGLESGALKPVIDRTFAFDEIVDVHRYLETNGQFGKIVVTV</sequence>
<protein>
    <submittedName>
        <fullName evidence="4">Alcohol dehydrogenase</fullName>
    </submittedName>
</protein>
<keyword evidence="1" id="KW-0521">NADP</keyword>
<keyword evidence="2" id="KW-0560">Oxidoreductase</keyword>
<evidence type="ECO:0000256" key="1">
    <source>
        <dbReference type="ARBA" id="ARBA00022857"/>
    </source>
</evidence>
<name>A0A158GQL2_9BURK</name>
<accession>A0A158GQL2</accession>